<dbReference type="EMBL" id="CAFBLH010000012">
    <property type="protein sequence ID" value="CAB4863158.1"/>
    <property type="molecule type" value="Genomic_DNA"/>
</dbReference>
<dbReference type="GO" id="GO:0000271">
    <property type="term" value="P:polysaccharide biosynthetic process"/>
    <property type="evidence" value="ECO:0007669"/>
    <property type="project" value="TreeGrafter"/>
</dbReference>
<dbReference type="Gene3D" id="2.60.120.10">
    <property type="entry name" value="Jelly Rolls"/>
    <property type="match status" value="1"/>
</dbReference>
<name>A0A6J7D265_9ZZZZ</name>
<proteinExistence type="predicted"/>
<reference evidence="1" key="1">
    <citation type="submission" date="2020-05" db="EMBL/GenBank/DDBJ databases">
        <authorList>
            <person name="Chiriac C."/>
            <person name="Salcher M."/>
            <person name="Ghai R."/>
            <person name="Kavagutti S V."/>
        </authorList>
    </citation>
    <scope>NUCLEOTIDE SEQUENCE</scope>
</reference>
<dbReference type="GO" id="GO:0019305">
    <property type="term" value="P:dTDP-rhamnose biosynthetic process"/>
    <property type="evidence" value="ECO:0007669"/>
    <property type="project" value="TreeGrafter"/>
</dbReference>
<dbReference type="SUPFAM" id="SSF51182">
    <property type="entry name" value="RmlC-like cupins"/>
    <property type="match status" value="1"/>
</dbReference>
<organism evidence="1">
    <name type="scientific">freshwater metagenome</name>
    <dbReference type="NCBI Taxonomy" id="449393"/>
    <lineage>
        <taxon>unclassified sequences</taxon>
        <taxon>metagenomes</taxon>
        <taxon>ecological metagenomes</taxon>
    </lineage>
</organism>
<evidence type="ECO:0000313" key="1">
    <source>
        <dbReference type="EMBL" id="CAB4863158.1"/>
    </source>
</evidence>
<dbReference type="PANTHER" id="PTHR21047">
    <property type="entry name" value="DTDP-6-DEOXY-D-GLUCOSE-3,5 EPIMERASE"/>
    <property type="match status" value="1"/>
</dbReference>
<dbReference type="InterPro" id="IPR000888">
    <property type="entry name" value="RmlC-like"/>
</dbReference>
<dbReference type="InterPro" id="IPR014710">
    <property type="entry name" value="RmlC-like_jellyroll"/>
</dbReference>
<protein>
    <submittedName>
        <fullName evidence="1">Unannotated protein</fullName>
    </submittedName>
</protein>
<accession>A0A6J7D265</accession>
<dbReference type="InterPro" id="IPR011051">
    <property type="entry name" value="RmlC_Cupin_sf"/>
</dbReference>
<dbReference type="Pfam" id="PF00908">
    <property type="entry name" value="dTDP_sugar_isom"/>
    <property type="match status" value="1"/>
</dbReference>
<dbReference type="GO" id="GO:0008830">
    <property type="term" value="F:dTDP-4-dehydrorhamnose 3,5-epimerase activity"/>
    <property type="evidence" value="ECO:0007669"/>
    <property type="project" value="InterPro"/>
</dbReference>
<dbReference type="PANTHER" id="PTHR21047:SF2">
    <property type="entry name" value="THYMIDINE DIPHOSPHO-4-KETO-RHAMNOSE 3,5-EPIMERASE"/>
    <property type="match status" value="1"/>
</dbReference>
<dbReference type="GO" id="GO:0005829">
    <property type="term" value="C:cytosol"/>
    <property type="evidence" value="ECO:0007669"/>
    <property type="project" value="TreeGrafter"/>
</dbReference>
<gene>
    <name evidence="1" type="ORF">UFOPK3342_00547</name>
</gene>
<sequence>MELIPLNIEGSWLAKSAVHSDARGNFREWFKAEDFANTTKRDFSIAQANVSTSSKGTIRGIHYSLAAIGQAKWVTCVAGRINDVIVDIRPSSPTYGSHQVIELSEVNGSAIYIGEGLGHGFIALEEKTVVSYLISSPFSMHEEFEINPLDTALAINWGMPIEQLKLSKKDSEAPTLKQRHEDGKLPQYINLGIDNA</sequence>
<dbReference type="AlphaFoldDB" id="A0A6J7D265"/>
<dbReference type="CDD" id="cd00438">
    <property type="entry name" value="cupin_RmlC"/>
    <property type="match status" value="1"/>
</dbReference>